<evidence type="ECO:0000313" key="4">
    <source>
        <dbReference type="Proteomes" id="UP000521313"/>
    </source>
</evidence>
<accession>A0A7W8D3B3</accession>
<evidence type="ECO:0000259" key="2">
    <source>
        <dbReference type="Pfam" id="PF03413"/>
    </source>
</evidence>
<dbReference type="Pfam" id="PF03413">
    <property type="entry name" value="PepSY"/>
    <property type="match status" value="1"/>
</dbReference>
<keyword evidence="1" id="KW-0812">Transmembrane</keyword>
<dbReference type="EMBL" id="JACHHD010000011">
    <property type="protein sequence ID" value="MBB5185178.1"/>
    <property type="molecule type" value="Genomic_DNA"/>
</dbReference>
<dbReference type="Gene3D" id="3.10.450.40">
    <property type="match status" value="1"/>
</dbReference>
<evidence type="ECO:0000256" key="1">
    <source>
        <dbReference type="SAM" id="Phobius"/>
    </source>
</evidence>
<evidence type="ECO:0000313" key="3">
    <source>
        <dbReference type="EMBL" id="MBB5185178.1"/>
    </source>
</evidence>
<dbReference type="InterPro" id="IPR025711">
    <property type="entry name" value="PepSY"/>
</dbReference>
<proteinExistence type="predicted"/>
<keyword evidence="1" id="KW-0472">Membrane</keyword>
<name>A0A7W8D3B3_9FIRM</name>
<dbReference type="Proteomes" id="UP000521313">
    <property type="component" value="Unassembled WGS sequence"/>
</dbReference>
<comment type="caution">
    <text evidence="3">The sequence shown here is derived from an EMBL/GenBank/DDBJ whole genome shotgun (WGS) entry which is preliminary data.</text>
</comment>
<feature type="transmembrane region" description="Helical" evidence="1">
    <location>
        <begin position="6"/>
        <end position="25"/>
    </location>
</feature>
<protein>
    <submittedName>
        <fullName evidence="3">Putative membrane protein YkoI</fullName>
    </submittedName>
</protein>
<keyword evidence="1" id="KW-1133">Transmembrane helix</keyword>
<dbReference type="AlphaFoldDB" id="A0A7W8D3B3"/>
<organism evidence="3 4">
    <name type="scientific">Faecalicoccus acidiformans</name>
    <dbReference type="NCBI Taxonomy" id="915173"/>
    <lineage>
        <taxon>Bacteria</taxon>
        <taxon>Bacillati</taxon>
        <taxon>Bacillota</taxon>
        <taxon>Erysipelotrichia</taxon>
        <taxon>Erysipelotrichales</taxon>
        <taxon>Erysipelotrichaceae</taxon>
        <taxon>Faecalicoccus</taxon>
    </lineage>
</organism>
<feature type="domain" description="PepSY" evidence="2">
    <location>
        <begin position="117"/>
        <end position="172"/>
    </location>
</feature>
<reference evidence="3 4" key="1">
    <citation type="submission" date="2020-08" db="EMBL/GenBank/DDBJ databases">
        <title>Genomic Encyclopedia of Type Strains, Phase IV (KMG-IV): sequencing the most valuable type-strain genomes for metagenomic binning, comparative biology and taxonomic classification.</title>
        <authorList>
            <person name="Goeker M."/>
        </authorList>
    </citation>
    <scope>NUCLEOTIDE SEQUENCE [LARGE SCALE GENOMIC DNA]</scope>
    <source>
        <strain evidence="3 4">DSM 26963</strain>
    </source>
</reference>
<gene>
    <name evidence="3" type="ORF">HNQ43_001231</name>
</gene>
<sequence>MKKGVLIAVIVIIVIVFGIGAFFFLQTNLDEARQIALDQVGDSDAKIVEEKVEKDFLLSEYEFTIQTDTEKFEVQISGFGQVSSFERESLPSYPQNNQTNDYCPNNSQTATTDGTDIGLEKAQQIALQQHPNGSIKGTDTDHEYGKLIYEIEVIEDQTEYDYTIDGSTGEILHTTQESIYD</sequence>
<dbReference type="RefSeq" id="WP_183375814.1">
    <property type="nucleotide sequence ID" value="NZ_JACHHD010000011.1"/>
</dbReference>